<dbReference type="SUPFAM" id="SSF53187">
    <property type="entry name" value="Zn-dependent exopeptidases"/>
    <property type="match status" value="1"/>
</dbReference>
<evidence type="ECO:0000256" key="5">
    <source>
        <dbReference type="ARBA" id="ARBA00022833"/>
    </source>
</evidence>
<keyword evidence="4" id="KW-0378">Hydrolase</keyword>
<dbReference type="Proteomes" id="UP001500967">
    <property type="component" value="Unassembled WGS sequence"/>
</dbReference>
<evidence type="ECO:0000256" key="3">
    <source>
        <dbReference type="ARBA" id="ARBA00022723"/>
    </source>
</evidence>
<proteinExistence type="inferred from homology"/>
<accession>A0ABP3EM18</accession>
<evidence type="ECO:0000256" key="1">
    <source>
        <dbReference type="ARBA" id="ARBA00001947"/>
    </source>
</evidence>
<evidence type="ECO:0000259" key="6">
    <source>
        <dbReference type="Pfam" id="PF07687"/>
    </source>
</evidence>
<dbReference type="PANTHER" id="PTHR43808:SF8">
    <property type="entry name" value="PEPTIDASE M20 DIMERISATION DOMAIN-CONTAINING PROTEIN"/>
    <property type="match status" value="1"/>
</dbReference>
<dbReference type="PROSITE" id="PS00758">
    <property type="entry name" value="ARGE_DAPE_CPG2_1"/>
    <property type="match status" value="1"/>
</dbReference>
<keyword evidence="5" id="KW-0862">Zinc</keyword>
<dbReference type="InterPro" id="IPR001261">
    <property type="entry name" value="ArgE/DapE_CS"/>
</dbReference>
<dbReference type="PIRSF" id="PIRSF036696">
    <property type="entry name" value="ACY-1"/>
    <property type="match status" value="1"/>
</dbReference>
<organism evidence="7 8">
    <name type="scientific">Cryptosporangium japonicum</name>
    <dbReference type="NCBI Taxonomy" id="80872"/>
    <lineage>
        <taxon>Bacteria</taxon>
        <taxon>Bacillati</taxon>
        <taxon>Actinomycetota</taxon>
        <taxon>Actinomycetes</taxon>
        <taxon>Cryptosporangiales</taxon>
        <taxon>Cryptosporangiaceae</taxon>
        <taxon>Cryptosporangium</taxon>
    </lineage>
</organism>
<evidence type="ECO:0000256" key="2">
    <source>
        <dbReference type="ARBA" id="ARBA00006247"/>
    </source>
</evidence>
<dbReference type="SUPFAM" id="SSF55031">
    <property type="entry name" value="Bacterial exopeptidase dimerisation domain"/>
    <property type="match status" value="1"/>
</dbReference>
<sequence length="432" mass="46240">MTGSRAVDEVVALASALIRIDTTNLGDPDAPGTERAAAEFVAEQLTDAGYDPVYVESGAPGRGNVVVRLAGADPDAGALLVHGHLDVVPADPAEWSIHPFSGEVRDGYLWGRGAVDMKGMVAMALAVARQFRRDGTVPRRDLVFAFLADEEAGGRVGSQWLVEHRRDLFEGVTEAIGEVGGYSVTFGDQRAYLVQVAEKTSFALSLAAHGRAAHGSMLHEDNPVARLADAVARLDRHRFPVVLTDPVRAFLRGAASMLGTSDDPDAVLGRLGPLARLIGATIRDTANVTMFSAGVKSNVVPSVARAEVDCRVLPGRREAFEREIVEVLGPGIEATWRHLPAWETPYEGPLVDAMSSAILAEDPGARLLPYLLPAATDAKAFQRLGIRTFGFTPLRLPPDLDFSALFHGVDERVPVDALEFGVRVLETFLAEA</sequence>
<dbReference type="Gene3D" id="3.30.70.360">
    <property type="match status" value="1"/>
</dbReference>
<dbReference type="Gene3D" id="1.10.150.900">
    <property type="match status" value="1"/>
</dbReference>
<evidence type="ECO:0000256" key="4">
    <source>
        <dbReference type="ARBA" id="ARBA00022801"/>
    </source>
</evidence>
<dbReference type="EMBL" id="BAAAGX010000028">
    <property type="protein sequence ID" value="GAA0269331.1"/>
    <property type="molecule type" value="Genomic_DNA"/>
</dbReference>
<dbReference type="InterPro" id="IPR011650">
    <property type="entry name" value="Peptidase_M20_dimer"/>
</dbReference>
<dbReference type="InterPro" id="IPR036264">
    <property type="entry name" value="Bact_exopeptidase_dim_dom"/>
</dbReference>
<protein>
    <submittedName>
        <fullName evidence="7">M20/M25/M40 family metallo-hydrolase</fullName>
    </submittedName>
</protein>
<comment type="similarity">
    <text evidence="2">Belongs to the peptidase M20A family.</text>
</comment>
<keyword evidence="3" id="KW-0479">Metal-binding</keyword>
<comment type="caution">
    <text evidence="7">The sequence shown here is derived from an EMBL/GenBank/DDBJ whole genome shotgun (WGS) entry which is preliminary data.</text>
</comment>
<dbReference type="Gene3D" id="3.40.630.10">
    <property type="entry name" value="Zn peptidases"/>
    <property type="match status" value="1"/>
</dbReference>
<evidence type="ECO:0000313" key="8">
    <source>
        <dbReference type="Proteomes" id="UP001500967"/>
    </source>
</evidence>
<dbReference type="InterPro" id="IPR050072">
    <property type="entry name" value="Peptidase_M20A"/>
</dbReference>
<gene>
    <name evidence="7" type="ORF">GCM10009539_65610</name>
</gene>
<dbReference type="InterPro" id="IPR002933">
    <property type="entry name" value="Peptidase_M20"/>
</dbReference>
<dbReference type="RefSeq" id="WP_344652809.1">
    <property type="nucleotide sequence ID" value="NZ_BAAAGX010000028.1"/>
</dbReference>
<comment type="cofactor">
    <cofactor evidence="1">
        <name>Zn(2+)</name>
        <dbReference type="ChEBI" id="CHEBI:29105"/>
    </cofactor>
</comment>
<dbReference type="Pfam" id="PF07687">
    <property type="entry name" value="M20_dimer"/>
    <property type="match status" value="1"/>
</dbReference>
<evidence type="ECO:0000313" key="7">
    <source>
        <dbReference type="EMBL" id="GAA0269331.1"/>
    </source>
</evidence>
<keyword evidence="8" id="KW-1185">Reference proteome</keyword>
<name>A0ABP3EM18_9ACTN</name>
<dbReference type="PROSITE" id="PS00759">
    <property type="entry name" value="ARGE_DAPE_CPG2_2"/>
    <property type="match status" value="1"/>
</dbReference>
<reference evidence="8" key="1">
    <citation type="journal article" date="2019" name="Int. J. Syst. Evol. Microbiol.">
        <title>The Global Catalogue of Microorganisms (GCM) 10K type strain sequencing project: providing services to taxonomists for standard genome sequencing and annotation.</title>
        <authorList>
            <consortium name="The Broad Institute Genomics Platform"/>
            <consortium name="The Broad Institute Genome Sequencing Center for Infectious Disease"/>
            <person name="Wu L."/>
            <person name="Ma J."/>
        </authorList>
    </citation>
    <scope>NUCLEOTIDE SEQUENCE [LARGE SCALE GENOMIC DNA]</scope>
    <source>
        <strain evidence="8">JCM 10425</strain>
    </source>
</reference>
<dbReference type="Pfam" id="PF01546">
    <property type="entry name" value="Peptidase_M20"/>
    <property type="match status" value="1"/>
</dbReference>
<dbReference type="PANTHER" id="PTHR43808">
    <property type="entry name" value="ACETYLORNITHINE DEACETYLASE"/>
    <property type="match status" value="1"/>
</dbReference>
<feature type="domain" description="Peptidase M20 dimerisation" evidence="6">
    <location>
        <begin position="197"/>
        <end position="328"/>
    </location>
</feature>
<dbReference type="NCBIfam" id="NF005913">
    <property type="entry name" value="PRK07906.1"/>
    <property type="match status" value="1"/>
</dbReference>